<reference evidence="3 4" key="1">
    <citation type="journal article" date="2017" name="Mycologia">
        <title>Bifiguratus adelaidae, gen. et sp. nov., a new member of Mucoromycotina in endophytic and soil-dwelling habitats.</title>
        <authorList>
            <person name="Torres-Cruz T.J."/>
            <person name="Billingsley Tobias T.L."/>
            <person name="Almatruk M."/>
            <person name="Hesse C."/>
            <person name="Kuske C.R."/>
            <person name="Desiro A."/>
            <person name="Benucci G.M."/>
            <person name="Bonito G."/>
            <person name="Stajich J.E."/>
            <person name="Dunlap C."/>
            <person name="Arnold A.E."/>
            <person name="Porras-Alfaro A."/>
        </authorList>
    </citation>
    <scope>NUCLEOTIDE SEQUENCE [LARGE SCALE GENOMIC DNA]</scope>
    <source>
        <strain evidence="3 4">AZ0501</strain>
    </source>
</reference>
<dbReference type="Pfam" id="PF08311">
    <property type="entry name" value="Mad3_BUB1_I"/>
    <property type="match status" value="1"/>
</dbReference>
<dbReference type="GO" id="GO:0005634">
    <property type="term" value="C:nucleus"/>
    <property type="evidence" value="ECO:0007669"/>
    <property type="project" value="TreeGrafter"/>
</dbReference>
<proteinExistence type="predicted"/>
<dbReference type="OrthoDB" id="248495at2759"/>
<evidence type="ECO:0000259" key="2">
    <source>
        <dbReference type="PROSITE" id="PS51489"/>
    </source>
</evidence>
<dbReference type="Gene3D" id="1.25.40.430">
    <property type="match status" value="1"/>
</dbReference>
<sequence>MGEAQGPVPHFVDFTELETHKENILPQREGRSVSALSHLYQLSADERQHYLDTRHAEFRAELERLDDKEDPLGIFYRYVQWTIEFYPEGPNFDSNLKPLLETVTDLYKDEEAYSDDPRYLRCWLLYARFTSDPQDLFKFLASKDIGQNLAAFYEEYAAYLEGKQKYDNAREVLELGIYRRAEPLVRLKRKFDAFQVRMMKRTSERASDDEADLPASSRAVLGHKESATSRVSRPLNAFNGVNGNTTRPYGTSTSSSNARITVFADENNADGASAVPSGDAEGWTSLGTDAVRRKENVRDANKWRGETQKHIAKAPRPPAFQVYRDE</sequence>
<organism evidence="3 4">
    <name type="scientific">Bifiguratus adelaidae</name>
    <dbReference type="NCBI Taxonomy" id="1938954"/>
    <lineage>
        <taxon>Eukaryota</taxon>
        <taxon>Fungi</taxon>
        <taxon>Fungi incertae sedis</taxon>
        <taxon>Mucoromycota</taxon>
        <taxon>Mucoromycotina</taxon>
        <taxon>Endogonomycetes</taxon>
        <taxon>Endogonales</taxon>
        <taxon>Endogonales incertae sedis</taxon>
        <taxon>Bifiguratus</taxon>
    </lineage>
</organism>
<evidence type="ECO:0000256" key="1">
    <source>
        <dbReference type="SAM" id="MobiDB-lite"/>
    </source>
</evidence>
<feature type="domain" description="BUB1 N-terminal" evidence="2">
    <location>
        <begin position="58"/>
        <end position="216"/>
    </location>
</feature>
<dbReference type="GO" id="GO:0032991">
    <property type="term" value="C:protein-containing complex"/>
    <property type="evidence" value="ECO:0007669"/>
    <property type="project" value="UniProtKB-ARBA"/>
</dbReference>
<dbReference type="GO" id="GO:0004672">
    <property type="term" value="F:protein kinase activity"/>
    <property type="evidence" value="ECO:0007669"/>
    <property type="project" value="TreeGrafter"/>
</dbReference>
<keyword evidence="4" id="KW-1185">Reference proteome</keyword>
<gene>
    <name evidence="3" type="ORF">BZG36_01394</name>
</gene>
<protein>
    <recommendedName>
        <fullName evidence="2">BUB1 N-terminal domain-containing protein</fullName>
    </recommendedName>
</protein>
<name>A0A261Y3J8_9FUNG</name>
<dbReference type="PROSITE" id="PS51489">
    <property type="entry name" value="BUB1_N"/>
    <property type="match status" value="1"/>
</dbReference>
<evidence type="ECO:0000313" key="4">
    <source>
        <dbReference type="Proteomes" id="UP000242875"/>
    </source>
</evidence>
<dbReference type="InterPro" id="IPR015661">
    <property type="entry name" value="Bub1/Mad3"/>
</dbReference>
<dbReference type="Proteomes" id="UP000242875">
    <property type="component" value="Unassembled WGS sequence"/>
</dbReference>
<dbReference type="EMBL" id="MVBO01000022">
    <property type="protein sequence ID" value="OZJ05138.1"/>
    <property type="molecule type" value="Genomic_DNA"/>
</dbReference>
<dbReference type="FunFam" id="1.25.40.430:FF:000003">
    <property type="entry name" value="Checkpoint serine/threonine-protein kinase BUB1"/>
    <property type="match status" value="1"/>
</dbReference>
<dbReference type="GO" id="GO:0051754">
    <property type="term" value="P:meiotic sister chromatid cohesion, centromeric"/>
    <property type="evidence" value="ECO:0007669"/>
    <property type="project" value="TreeGrafter"/>
</dbReference>
<feature type="region of interest" description="Disordered" evidence="1">
    <location>
        <begin position="234"/>
        <end position="255"/>
    </location>
</feature>
<dbReference type="AlphaFoldDB" id="A0A261Y3J8"/>
<feature type="compositionally biased region" description="Polar residues" evidence="1">
    <location>
        <begin position="239"/>
        <end position="255"/>
    </location>
</feature>
<evidence type="ECO:0000313" key="3">
    <source>
        <dbReference type="EMBL" id="OZJ05138.1"/>
    </source>
</evidence>
<dbReference type="InterPro" id="IPR013212">
    <property type="entry name" value="Mad3/Bub1_I"/>
</dbReference>
<dbReference type="GO" id="GO:0007094">
    <property type="term" value="P:mitotic spindle assembly checkpoint signaling"/>
    <property type="evidence" value="ECO:0007669"/>
    <property type="project" value="InterPro"/>
</dbReference>
<dbReference type="SMART" id="SM00777">
    <property type="entry name" value="Mad3_BUB1_I"/>
    <property type="match status" value="1"/>
</dbReference>
<dbReference type="PANTHER" id="PTHR14030">
    <property type="entry name" value="MITOTIC CHECKPOINT SERINE/THREONINE-PROTEIN KINASE BUB1"/>
    <property type="match status" value="1"/>
</dbReference>
<accession>A0A261Y3J8</accession>
<comment type="caution">
    <text evidence="3">The sequence shown here is derived from an EMBL/GenBank/DDBJ whole genome shotgun (WGS) entry which is preliminary data.</text>
</comment>
<dbReference type="PANTHER" id="PTHR14030:SF4">
    <property type="entry name" value="BUB1 KINASE, ISOFORM A-RELATED"/>
    <property type="match status" value="1"/>
</dbReference>